<evidence type="ECO:0000313" key="20">
    <source>
        <dbReference type="EMBL" id="SCV67493.1"/>
    </source>
</evidence>
<dbReference type="GO" id="GO:0005525">
    <property type="term" value="F:GTP binding"/>
    <property type="evidence" value="ECO:0007669"/>
    <property type="project" value="UniProtKB-KW"/>
</dbReference>
<evidence type="ECO:0000256" key="5">
    <source>
        <dbReference type="ARBA" id="ARBA00022723"/>
    </source>
</evidence>
<keyword evidence="13" id="KW-0342">GTP-binding</keyword>
<dbReference type="PANTHER" id="PTHR11566:SF212">
    <property type="entry name" value="DYNAMIN"/>
    <property type="match status" value="1"/>
</dbReference>
<dbReference type="PROSITE" id="PS51718">
    <property type="entry name" value="G_DYNAMIN_2"/>
    <property type="match status" value="1"/>
</dbReference>
<feature type="compositionally biased region" description="Acidic residues" evidence="17">
    <location>
        <begin position="157"/>
        <end position="168"/>
    </location>
</feature>
<sequence length="946" mass="103578">MSILLRRSGHGLRPTLLHRAQLGPIGGGFAFAGGRRAQLHVRPVSILSGLGKLAGRTAGRGALGLGVGAGALTWAEWKVDGFKSNVTVLLSDVNGRLGSAYDSFSTAANETLENLAHNTKEGYTTISGTAAGLWASTALGAEARFNALKQRFREAFPESDTDTSDPEPDPTPPPPPTPNTKPLSVAATTLAAATPLVVDAEDDAPAKSSDDATGDLMLLTRRLIEIRSILLSIGEDEGLTLPSIVVIGSQSSGKSSVLEAIVGREFLPKGDNMVTRRPIELTLIHTAPSPSDPNPKTFAEFPSLGPGHITDFSLVQQTLVDLNLSVPASECVSDSPIHLRIHSPNVPDLSLVDLPGYVQISSMDQPEELKDKIHKLCDKYIRSPNIILAVCAADVDLANSPALRASKKVDPLGMRTIGVVTKMDLVGPEAGAAILSNNRYPLALGYVGVVCKAASPKGQEGRLIKRQADDDSLVVTIKAQEDAFFGGNAEVFSHEGMHVGTTTLKRRLMHVLEESMASSLHTISNAVAIELEEASYQFKVQYNDRSISAESYVAETMDHLKARINELGKGFTKAEVRRMLKHALDEQILDLLAQQYWSDPKLPELGKLGDTSTLTPDVLDAYWTRKLAAISSALTKSGVGRASTQLVVESIRSRLSLLSNEEPLSYHPEAASRVHATADALLRERFALTSDQVENSVKPFKYEVEVEPKEWEDGRQRANELLQRELGMCESALNKIKDAVGGRKLKGAMDYVGELEERERRRRERRREARAEGEEFVEEDESDPNRPAYNPALLAKAREARFLTARSSILKLRLSALKSRRCRKGPESEAFCPEAFLNVVADKLSHTAVQFINFLQIELLVEFFYQFPREIDTRLGYDLDRAEVQSFARENPVIRKHLTLQERKEKLELVADKLDSLVKLQRARAAAANAPGHRRDQARRGLFGMF</sequence>
<evidence type="ECO:0000256" key="10">
    <source>
        <dbReference type="ARBA" id="ARBA00022946"/>
    </source>
</evidence>
<dbReference type="GO" id="GO:0005743">
    <property type="term" value="C:mitochondrial inner membrane"/>
    <property type="evidence" value="ECO:0007669"/>
    <property type="project" value="UniProtKB-SubCell"/>
</dbReference>
<proteinExistence type="predicted"/>
<keyword evidence="11" id="KW-1133">Transmembrane helix</keyword>
<evidence type="ECO:0000313" key="21">
    <source>
        <dbReference type="Proteomes" id="UP000198372"/>
    </source>
</evidence>
<dbReference type="Proteomes" id="UP000198372">
    <property type="component" value="Unassembled WGS sequence"/>
</dbReference>
<keyword evidence="10" id="KW-0809">Transit peptide</keyword>
<dbReference type="GO" id="GO:0005874">
    <property type="term" value="C:microtubule"/>
    <property type="evidence" value="ECO:0007669"/>
    <property type="project" value="TreeGrafter"/>
</dbReference>
<dbReference type="GO" id="GO:0003924">
    <property type="term" value="F:GTPase activity"/>
    <property type="evidence" value="ECO:0007669"/>
    <property type="project" value="InterPro"/>
</dbReference>
<evidence type="ECO:0000259" key="19">
    <source>
        <dbReference type="PROSITE" id="PS51718"/>
    </source>
</evidence>
<protein>
    <recommendedName>
        <fullName evidence="3">dynamin GTPase</fullName>
        <ecNumber evidence="3">3.6.5.5</ecNumber>
    </recommendedName>
</protein>
<evidence type="ECO:0000256" key="7">
    <source>
        <dbReference type="ARBA" id="ARBA00022792"/>
    </source>
</evidence>
<dbReference type="EC" id="3.6.5.5" evidence="3"/>
<reference evidence="21" key="1">
    <citation type="submission" date="2016-09" db="EMBL/GenBank/DDBJ databases">
        <authorList>
            <person name="Jeantristanb JTB J.-T."/>
            <person name="Ricardo R."/>
        </authorList>
    </citation>
    <scope>NUCLEOTIDE SEQUENCE [LARGE SCALE GENOMIC DNA]</scope>
</reference>
<evidence type="ECO:0000256" key="2">
    <source>
        <dbReference type="ARBA" id="ARBA00004569"/>
    </source>
</evidence>
<evidence type="ECO:0000256" key="16">
    <source>
        <dbReference type="ARBA" id="ARBA00048040"/>
    </source>
</evidence>
<dbReference type="Pfam" id="PF00350">
    <property type="entry name" value="Dynamin_N"/>
    <property type="match status" value="1"/>
</dbReference>
<dbReference type="GO" id="GO:0005758">
    <property type="term" value="C:mitochondrial intermembrane space"/>
    <property type="evidence" value="ECO:0007669"/>
    <property type="project" value="UniProtKB-SubCell"/>
</dbReference>
<evidence type="ECO:0000256" key="9">
    <source>
        <dbReference type="ARBA" id="ARBA00022842"/>
    </source>
</evidence>
<feature type="domain" description="GED" evidence="18">
    <location>
        <begin position="826"/>
        <end position="922"/>
    </location>
</feature>
<feature type="compositionally biased region" description="Pro residues" evidence="17">
    <location>
        <begin position="169"/>
        <end position="179"/>
    </location>
</feature>
<evidence type="ECO:0000256" key="12">
    <source>
        <dbReference type="ARBA" id="ARBA00023128"/>
    </source>
</evidence>
<keyword evidence="9" id="KW-0460">Magnesium</keyword>
<dbReference type="Gene3D" id="3.40.50.300">
    <property type="entry name" value="P-loop containing nucleotide triphosphate hydrolases"/>
    <property type="match status" value="1"/>
</dbReference>
<dbReference type="CDD" id="cd08771">
    <property type="entry name" value="DLP_1"/>
    <property type="match status" value="1"/>
</dbReference>
<keyword evidence="7" id="KW-0999">Mitochondrion inner membrane</keyword>
<dbReference type="SUPFAM" id="SSF52540">
    <property type="entry name" value="P-loop containing nucleoside triphosphate hydrolases"/>
    <property type="match status" value="1"/>
</dbReference>
<dbReference type="AlphaFoldDB" id="A0A238F685"/>
<dbReference type="InterPro" id="IPR022812">
    <property type="entry name" value="Dynamin"/>
</dbReference>
<dbReference type="GO" id="GO:0031623">
    <property type="term" value="P:receptor internalization"/>
    <property type="evidence" value="ECO:0007669"/>
    <property type="project" value="TreeGrafter"/>
</dbReference>
<evidence type="ECO:0000256" key="3">
    <source>
        <dbReference type="ARBA" id="ARBA00011980"/>
    </source>
</evidence>
<feature type="domain" description="Dynamin-type G" evidence="19">
    <location>
        <begin position="238"/>
        <end position="521"/>
    </location>
</feature>
<gene>
    <name evidence="20" type="ORF">BQ2448_5104</name>
</gene>
<organism evidence="20 21">
    <name type="scientific">Microbotryum intermedium</name>
    <dbReference type="NCBI Taxonomy" id="269621"/>
    <lineage>
        <taxon>Eukaryota</taxon>
        <taxon>Fungi</taxon>
        <taxon>Dikarya</taxon>
        <taxon>Basidiomycota</taxon>
        <taxon>Pucciniomycotina</taxon>
        <taxon>Microbotryomycetes</taxon>
        <taxon>Microbotryales</taxon>
        <taxon>Microbotryaceae</taxon>
        <taxon>Microbotryum</taxon>
    </lineage>
</organism>
<evidence type="ECO:0000256" key="8">
    <source>
        <dbReference type="ARBA" id="ARBA00022801"/>
    </source>
</evidence>
<dbReference type="InterPro" id="IPR027417">
    <property type="entry name" value="P-loop_NTPase"/>
</dbReference>
<keyword evidence="14" id="KW-0472">Membrane</keyword>
<comment type="catalytic activity">
    <reaction evidence="16">
        <text>GTP + H2O = GDP + phosphate + H(+)</text>
        <dbReference type="Rhea" id="RHEA:19669"/>
        <dbReference type="ChEBI" id="CHEBI:15377"/>
        <dbReference type="ChEBI" id="CHEBI:15378"/>
        <dbReference type="ChEBI" id="CHEBI:37565"/>
        <dbReference type="ChEBI" id="CHEBI:43474"/>
        <dbReference type="ChEBI" id="CHEBI:58189"/>
        <dbReference type="EC" id="3.6.5.5"/>
    </reaction>
</comment>
<dbReference type="Pfam" id="PF24550">
    <property type="entry name" value="LIS_MGM1"/>
    <property type="match status" value="1"/>
</dbReference>
<evidence type="ECO:0000259" key="18">
    <source>
        <dbReference type="PROSITE" id="PS51388"/>
    </source>
</evidence>
<dbReference type="InterPro" id="IPR020850">
    <property type="entry name" value="GED_dom"/>
</dbReference>
<keyword evidence="15" id="KW-1015">Disulfide bond</keyword>
<evidence type="ECO:0000256" key="15">
    <source>
        <dbReference type="ARBA" id="ARBA00023157"/>
    </source>
</evidence>
<dbReference type="PANTHER" id="PTHR11566">
    <property type="entry name" value="DYNAMIN"/>
    <property type="match status" value="1"/>
</dbReference>
<evidence type="ECO:0000256" key="13">
    <source>
        <dbReference type="ARBA" id="ARBA00023134"/>
    </source>
</evidence>
<keyword evidence="6" id="KW-0547">Nucleotide-binding</keyword>
<dbReference type="GO" id="GO:0046872">
    <property type="term" value="F:metal ion binding"/>
    <property type="evidence" value="ECO:0007669"/>
    <property type="project" value="UniProtKB-KW"/>
</dbReference>
<dbReference type="InterPro" id="IPR030381">
    <property type="entry name" value="G_DYNAMIN_dom"/>
</dbReference>
<dbReference type="PROSITE" id="PS51388">
    <property type="entry name" value="GED"/>
    <property type="match status" value="1"/>
</dbReference>
<keyword evidence="5" id="KW-0479">Metal-binding</keyword>
<dbReference type="STRING" id="269621.A0A238F685"/>
<evidence type="ECO:0000256" key="14">
    <source>
        <dbReference type="ARBA" id="ARBA00023136"/>
    </source>
</evidence>
<dbReference type="EMBL" id="FMSP01000002">
    <property type="protein sequence ID" value="SCV67493.1"/>
    <property type="molecule type" value="Genomic_DNA"/>
</dbReference>
<evidence type="ECO:0000256" key="6">
    <source>
        <dbReference type="ARBA" id="ARBA00022741"/>
    </source>
</evidence>
<dbReference type="OrthoDB" id="5061070at2759"/>
<dbReference type="InterPro" id="IPR001401">
    <property type="entry name" value="Dynamin_GTPase"/>
</dbReference>
<dbReference type="InterPro" id="IPR045063">
    <property type="entry name" value="Dynamin_N"/>
</dbReference>
<dbReference type="InterPro" id="IPR056495">
    <property type="entry name" value="LIS_MGM1"/>
</dbReference>
<evidence type="ECO:0000256" key="1">
    <source>
        <dbReference type="ARBA" id="ARBA00004273"/>
    </source>
</evidence>
<keyword evidence="4" id="KW-0812">Transmembrane</keyword>
<evidence type="ECO:0000256" key="17">
    <source>
        <dbReference type="SAM" id="MobiDB-lite"/>
    </source>
</evidence>
<dbReference type="SMART" id="SM00053">
    <property type="entry name" value="DYNc"/>
    <property type="match status" value="1"/>
</dbReference>
<name>A0A238F685_9BASI</name>
<dbReference type="GO" id="GO:0005886">
    <property type="term" value="C:plasma membrane"/>
    <property type="evidence" value="ECO:0007669"/>
    <property type="project" value="TreeGrafter"/>
</dbReference>
<dbReference type="FunFam" id="3.40.50.300:FF:000741">
    <property type="entry name" value="Putative mitochondrial dynamin GTPase"/>
    <property type="match status" value="1"/>
</dbReference>
<keyword evidence="21" id="KW-1185">Reference proteome</keyword>
<dbReference type="GO" id="GO:0061024">
    <property type="term" value="P:membrane organization"/>
    <property type="evidence" value="ECO:0007669"/>
    <property type="project" value="UniProtKB-ARBA"/>
</dbReference>
<evidence type="ECO:0000256" key="11">
    <source>
        <dbReference type="ARBA" id="ARBA00022989"/>
    </source>
</evidence>
<accession>A0A238F685</accession>
<dbReference type="GO" id="GO:0008017">
    <property type="term" value="F:microtubule binding"/>
    <property type="evidence" value="ECO:0007669"/>
    <property type="project" value="TreeGrafter"/>
</dbReference>
<evidence type="ECO:0000256" key="4">
    <source>
        <dbReference type="ARBA" id="ARBA00022692"/>
    </source>
</evidence>
<dbReference type="PRINTS" id="PR00195">
    <property type="entry name" value="DYNAMIN"/>
</dbReference>
<comment type="subcellular location">
    <subcellularLocation>
        <location evidence="1">Mitochondrion inner membrane</location>
    </subcellularLocation>
    <subcellularLocation>
        <location evidence="2">Mitochondrion intermembrane space</location>
    </subcellularLocation>
</comment>
<feature type="region of interest" description="Disordered" evidence="17">
    <location>
        <begin position="756"/>
        <end position="789"/>
    </location>
</feature>
<keyword evidence="12" id="KW-0496">Mitochondrion</keyword>
<feature type="region of interest" description="Disordered" evidence="17">
    <location>
        <begin position="155"/>
        <end position="183"/>
    </location>
</feature>
<keyword evidence="8" id="KW-0378">Hydrolase</keyword>